<name>A0A315Z8V5_SEDFL</name>
<keyword evidence="2" id="KW-1185">Reference proteome</keyword>
<evidence type="ECO:0000313" key="1">
    <source>
        <dbReference type="EMBL" id="PWJ41088.1"/>
    </source>
</evidence>
<accession>A0A315Z8V5</accession>
<protein>
    <submittedName>
        <fullName evidence="1">Uncharacterized protein</fullName>
    </submittedName>
</protein>
<evidence type="ECO:0000313" key="2">
    <source>
        <dbReference type="Proteomes" id="UP000245535"/>
    </source>
</evidence>
<gene>
    <name evidence="1" type="ORF">BC781_104363</name>
</gene>
<dbReference type="Proteomes" id="UP000245535">
    <property type="component" value="Unassembled WGS sequence"/>
</dbReference>
<comment type="caution">
    <text evidence="1">The sequence shown here is derived from an EMBL/GenBank/DDBJ whole genome shotgun (WGS) entry which is preliminary data.</text>
</comment>
<dbReference type="AlphaFoldDB" id="A0A315Z8V5"/>
<reference evidence="1 2" key="1">
    <citation type="submission" date="2018-03" db="EMBL/GenBank/DDBJ databases">
        <title>Genomic Encyclopedia of Archaeal and Bacterial Type Strains, Phase II (KMG-II): from individual species to whole genera.</title>
        <authorList>
            <person name="Goeker M."/>
        </authorList>
    </citation>
    <scope>NUCLEOTIDE SEQUENCE [LARGE SCALE GENOMIC DNA]</scope>
    <source>
        <strain evidence="1 2">DSM 28229</strain>
    </source>
</reference>
<organism evidence="1 2">
    <name type="scientific">Sediminitomix flava</name>
    <dbReference type="NCBI Taxonomy" id="379075"/>
    <lineage>
        <taxon>Bacteria</taxon>
        <taxon>Pseudomonadati</taxon>
        <taxon>Bacteroidota</taxon>
        <taxon>Cytophagia</taxon>
        <taxon>Cytophagales</taxon>
        <taxon>Flammeovirgaceae</taxon>
        <taxon>Sediminitomix</taxon>
    </lineage>
</organism>
<proteinExistence type="predicted"/>
<dbReference type="EMBL" id="QGDO01000004">
    <property type="protein sequence ID" value="PWJ41088.1"/>
    <property type="molecule type" value="Genomic_DNA"/>
</dbReference>
<sequence length="103" mass="11639">MEQLKQANTTHDFIPTHMVKIVNHNASGQKKTAYVMVNIHEHWFCNDSDSTGTVGGMKIEEWIRACNQFYKNDSTAVKSELAVYSMSDLSRPVMKQGDLFKGA</sequence>